<dbReference type="InterPro" id="IPR013078">
    <property type="entry name" value="His_Pase_superF_clade-1"/>
</dbReference>
<keyword evidence="1" id="KW-0378">Hydrolase</keyword>
<evidence type="ECO:0000256" key="2">
    <source>
        <dbReference type="SAM" id="MobiDB-lite"/>
    </source>
</evidence>
<dbReference type="Proteomes" id="UP001629113">
    <property type="component" value="Unassembled WGS sequence"/>
</dbReference>
<evidence type="ECO:0000313" key="3">
    <source>
        <dbReference type="EMBL" id="KAL3426609.1"/>
    </source>
</evidence>
<evidence type="ECO:0000256" key="1">
    <source>
        <dbReference type="ARBA" id="ARBA00022801"/>
    </source>
</evidence>
<dbReference type="InterPro" id="IPR051695">
    <property type="entry name" value="Phosphoglycerate_Mutase"/>
</dbReference>
<gene>
    <name evidence="3" type="ORF">PVAG01_00118</name>
</gene>
<dbReference type="EMBL" id="JBFCZG010000001">
    <property type="protein sequence ID" value="KAL3426609.1"/>
    <property type="molecule type" value="Genomic_DNA"/>
</dbReference>
<keyword evidence="4" id="KW-1185">Reference proteome</keyword>
<dbReference type="PANTHER" id="PTHR46517">
    <property type="entry name" value="FRUCTOSE-2,6-BISPHOSPHATASE TIGAR"/>
    <property type="match status" value="1"/>
</dbReference>
<proteinExistence type="predicted"/>
<name>A0ABR4PTK8_9HELO</name>
<sequence length="307" mass="33834">MRLLLIRHGETVDNVAGKYAGITDSALTNHGVLQANRLGAHLAKTHANVCHIFSSDLQRAVKTANAIRLAQDESSRPKEVTELEFLREQDFGFYEGKAFFERSRESNKSGKEAHVEEHTKIPGFKDVESKESMKARLDNFIDIHILNLLDLVATEQTVVVVAHGIILSHLWRCLLYRFPQRNVSVAAGVVSADKPFSLEHLGGWSNTGYLDLEMKPCSRDVTAASSRSTQAPCPISENADTGHGTSTSGVQLPSKILDISLVVKAVNNLEHLKGLKKTRGGIGSLKHDSKQKTVDSFFSKKRKLESP</sequence>
<dbReference type="PANTHER" id="PTHR46517:SF1">
    <property type="entry name" value="FRUCTOSE-2,6-BISPHOSPHATASE TIGAR"/>
    <property type="match status" value="1"/>
</dbReference>
<feature type="region of interest" description="Disordered" evidence="2">
    <location>
        <begin position="223"/>
        <end position="249"/>
    </location>
</feature>
<evidence type="ECO:0000313" key="4">
    <source>
        <dbReference type="Proteomes" id="UP001629113"/>
    </source>
</evidence>
<organism evidence="3 4">
    <name type="scientific">Phlyctema vagabunda</name>
    <dbReference type="NCBI Taxonomy" id="108571"/>
    <lineage>
        <taxon>Eukaryota</taxon>
        <taxon>Fungi</taxon>
        <taxon>Dikarya</taxon>
        <taxon>Ascomycota</taxon>
        <taxon>Pezizomycotina</taxon>
        <taxon>Leotiomycetes</taxon>
        <taxon>Helotiales</taxon>
        <taxon>Dermateaceae</taxon>
        <taxon>Phlyctema</taxon>
    </lineage>
</organism>
<dbReference type="CDD" id="cd07067">
    <property type="entry name" value="HP_PGM_like"/>
    <property type="match status" value="1"/>
</dbReference>
<protein>
    <submittedName>
        <fullName evidence="3">Phosphoglycerate mutase family protein</fullName>
    </submittedName>
</protein>
<dbReference type="Gene3D" id="3.40.50.1240">
    <property type="entry name" value="Phosphoglycerate mutase-like"/>
    <property type="match status" value="1"/>
</dbReference>
<dbReference type="PROSITE" id="PS00175">
    <property type="entry name" value="PG_MUTASE"/>
    <property type="match status" value="1"/>
</dbReference>
<dbReference type="SUPFAM" id="SSF53254">
    <property type="entry name" value="Phosphoglycerate mutase-like"/>
    <property type="match status" value="1"/>
</dbReference>
<dbReference type="SMART" id="SM00855">
    <property type="entry name" value="PGAM"/>
    <property type="match status" value="1"/>
</dbReference>
<dbReference type="Pfam" id="PF00300">
    <property type="entry name" value="His_Phos_1"/>
    <property type="match status" value="1"/>
</dbReference>
<accession>A0ABR4PTK8</accession>
<dbReference type="InterPro" id="IPR029033">
    <property type="entry name" value="His_PPase_superfam"/>
</dbReference>
<dbReference type="InterPro" id="IPR001345">
    <property type="entry name" value="PG/BPGM_mutase_AS"/>
</dbReference>
<comment type="caution">
    <text evidence="3">The sequence shown here is derived from an EMBL/GenBank/DDBJ whole genome shotgun (WGS) entry which is preliminary data.</text>
</comment>
<reference evidence="3 4" key="1">
    <citation type="submission" date="2024-06" db="EMBL/GenBank/DDBJ databases">
        <title>Complete genome of Phlyctema vagabunda strain 19-DSS-EL-015.</title>
        <authorList>
            <person name="Fiorenzani C."/>
        </authorList>
    </citation>
    <scope>NUCLEOTIDE SEQUENCE [LARGE SCALE GENOMIC DNA]</scope>
    <source>
        <strain evidence="3 4">19-DSS-EL-015</strain>
    </source>
</reference>